<evidence type="ECO:0000256" key="1">
    <source>
        <dbReference type="ARBA" id="ARBA00009437"/>
    </source>
</evidence>
<feature type="domain" description="HTH lysR-type" evidence="5">
    <location>
        <begin position="1"/>
        <end position="58"/>
    </location>
</feature>
<organism evidence="6">
    <name type="scientific">Sporolactobacillus sp. Y61</name>
    <dbReference type="NCBI Taxonomy" id="3160863"/>
    <lineage>
        <taxon>Bacteria</taxon>
        <taxon>Bacillati</taxon>
        <taxon>Bacillota</taxon>
        <taxon>Bacilli</taxon>
        <taxon>Bacillales</taxon>
        <taxon>Sporolactobacillaceae</taxon>
        <taxon>Sporolactobacillus</taxon>
    </lineage>
</organism>
<evidence type="ECO:0000259" key="5">
    <source>
        <dbReference type="PROSITE" id="PS50931"/>
    </source>
</evidence>
<dbReference type="PRINTS" id="PR00039">
    <property type="entry name" value="HTHLYSR"/>
</dbReference>
<comment type="similarity">
    <text evidence="1">Belongs to the LysR transcriptional regulatory family.</text>
</comment>
<dbReference type="InterPro" id="IPR050950">
    <property type="entry name" value="HTH-type_LysR_regulators"/>
</dbReference>
<keyword evidence="3" id="KW-0238">DNA-binding</keyword>
<reference evidence="6" key="1">
    <citation type="submission" date="2024-06" db="EMBL/GenBank/DDBJ databases">
        <authorList>
            <person name="Fan A."/>
            <person name="Zhang F.Y."/>
            <person name="Zhang L."/>
        </authorList>
    </citation>
    <scope>NUCLEOTIDE SEQUENCE</scope>
    <source>
        <strain evidence="6">Y61</strain>
    </source>
</reference>
<proteinExistence type="inferred from homology"/>
<dbReference type="RefSeq" id="WP_353949213.1">
    <property type="nucleotide sequence ID" value="NZ_CP159510.1"/>
</dbReference>
<dbReference type="Pfam" id="PF03466">
    <property type="entry name" value="LysR_substrate"/>
    <property type="match status" value="1"/>
</dbReference>
<dbReference type="CDD" id="cd05466">
    <property type="entry name" value="PBP2_LTTR_substrate"/>
    <property type="match status" value="1"/>
</dbReference>
<dbReference type="SUPFAM" id="SSF46785">
    <property type="entry name" value="Winged helix' DNA-binding domain"/>
    <property type="match status" value="1"/>
</dbReference>
<keyword evidence="2" id="KW-0805">Transcription regulation</keyword>
<evidence type="ECO:0000256" key="2">
    <source>
        <dbReference type="ARBA" id="ARBA00023015"/>
    </source>
</evidence>
<evidence type="ECO:0000256" key="3">
    <source>
        <dbReference type="ARBA" id="ARBA00023125"/>
    </source>
</evidence>
<name>A0AAU8IIQ1_9BACL</name>
<dbReference type="GO" id="GO:0003677">
    <property type="term" value="F:DNA binding"/>
    <property type="evidence" value="ECO:0007669"/>
    <property type="project" value="UniProtKB-KW"/>
</dbReference>
<sequence>MSLIKYQILVKVVACGSFTKAAGQLGLTQPAVSHAINSLETEFGFPLINRNRSGIQLTREGEILLPSLRRILQEDRNIHQQASEIHGTTRGTLHVGIFTSVTRHLLPRIIQVMDKDYSGIRLYLHEGNYIQIMEQISAGKLDCGFITFSVSKDLRCKPLMRDRILCIVSPRSALYHQEAVSFRQLEEEPFIMPAFGGYHEIRRILSEHDVHPDIRFELMEENAILSMVAHHLGISILPELVLPEDIAPLRAIPLESESYRTIQIATRLHPSPAAERFVEVAERVVKKQEVSSENRSHQ</sequence>
<dbReference type="PANTHER" id="PTHR30419">
    <property type="entry name" value="HTH-TYPE TRANSCRIPTIONAL REGULATOR YBHD"/>
    <property type="match status" value="1"/>
</dbReference>
<dbReference type="InterPro" id="IPR005119">
    <property type="entry name" value="LysR_subst-bd"/>
</dbReference>
<dbReference type="InterPro" id="IPR036390">
    <property type="entry name" value="WH_DNA-bd_sf"/>
</dbReference>
<dbReference type="GO" id="GO:0003700">
    <property type="term" value="F:DNA-binding transcription factor activity"/>
    <property type="evidence" value="ECO:0007669"/>
    <property type="project" value="InterPro"/>
</dbReference>
<dbReference type="Gene3D" id="3.40.190.290">
    <property type="match status" value="1"/>
</dbReference>
<dbReference type="PROSITE" id="PS50931">
    <property type="entry name" value="HTH_LYSR"/>
    <property type="match status" value="1"/>
</dbReference>
<dbReference type="Pfam" id="PF00126">
    <property type="entry name" value="HTH_1"/>
    <property type="match status" value="1"/>
</dbReference>
<accession>A0AAU8IIQ1</accession>
<dbReference type="PANTHER" id="PTHR30419:SF8">
    <property type="entry name" value="NITROGEN ASSIMILATION TRANSCRIPTIONAL ACTIVATOR-RELATED"/>
    <property type="match status" value="1"/>
</dbReference>
<dbReference type="InterPro" id="IPR000847">
    <property type="entry name" value="LysR_HTH_N"/>
</dbReference>
<dbReference type="GO" id="GO:0005829">
    <property type="term" value="C:cytosol"/>
    <property type="evidence" value="ECO:0007669"/>
    <property type="project" value="TreeGrafter"/>
</dbReference>
<dbReference type="SUPFAM" id="SSF53850">
    <property type="entry name" value="Periplasmic binding protein-like II"/>
    <property type="match status" value="1"/>
</dbReference>
<dbReference type="InterPro" id="IPR036388">
    <property type="entry name" value="WH-like_DNA-bd_sf"/>
</dbReference>
<evidence type="ECO:0000256" key="4">
    <source>
        <dbReference type="ARBA" id="ARBA00023163"/>
    </source>
</evidence>
<dbReference type="FunFam" id="1.10.10.10:FF:000001">
    <property type="entry name" value="LysR family transcriptional regulator"/>
    <property type="match status" value="1"/>
</dbReference>
<evidence type="ECO:0000313" key="6">
    <source>
        <dbReference type="EMBL" id="XCJ18134.1"/>
    </source>
</evidence>
<keyword evidence="4" id="KW-0804">Transcription</keyword>
<dbReference type="AlphaFoldDB" id="A0AAU8IIQ1"/>
<dbReference type="Gene3D" id="1.10.10.10">
    <property type="entry name" value="Winged helix-like DNA-binding domain superfamily/Winged helix DNA-binding domain"/>
    <property type="match status" value="1"/>
</dbReference>
<protein>
    <submittedName>
        <fullName evidence="6">LysR family transcriptional regulator</fullName>
    </submittedName>
</protein>
<dbReference type="EMBL" id="CP159510">
    <property type="protein sequence ID" value="XCJ18134.1"/>
    <property type="molecule type" value="Genomic_DNA"/>
</dbReference>
<gene>
    <name evidence="6" type="ORF">ABNN70_06730</name>
</gene>